<feature type="transmembrane region" description="Helical" evidence="16">
    <location>
        <begin position="364"/>
        <end position="385"/>
    </location>
</feature>
<dbReference type="FunFam" id="1.20.1250.20:FF:001511">
    <property type="entry name" value="Solute carrier family 2, facilitated glucose transporter member 5"/>
    <property type="match status" value="1"/>
</dbReference>
<dbReference type="PANTHER" id="PTHR23503:SF22">
    <property type="entry name" value="SOLUTE CARRIER FAMILY 2, FACILITATED GLUCOSE TRANSPORTER MEMBER 11"/>
    <property type="match status" value="1"/>
</dbReference>
<evidence type="ECO:0000256" key="6">
    <source>
        <dbReference type="ARBA" id="ARBA00022448"/>
    </source>
</evidence>
<accession>A0A3P8YG63</accession>
<evidence type="ECO:0000256" key="7">
    <source>
        <dbReference type="ARBA" id="ARBA00022475"/>
    </source>
</evidence>
<evidence type="ECO:0000313" key="18">
    <source>
        <dbReference type="Ensembl" id="ENSELUP00000015086.3"/>
    </source>
</evidence>
<feature type="transmembrane region" description="Helical" evidence="16">
    <location>
        <begin position="116"/>
        <end position="135"/>
    </location>
</feature>
<dbReference type="STRING" id="8010.ENSELUP00000015086"/>
<evidence type="ECO:0000256" key="4">
    <source>
        <dbReference type="ARBA" id="ARBA00007004"/>
    </source>
</evidence>
<sequence>LIQVFCRIFGKDLTVLSKTETDRPAGNSKALALAVCSAAIGGTFQYGYNLSIMNAPTNHIQRFINDTYWERWGASLDTSKVTLFWTVIVSAFSLGGLAGALLAGPMAVRFGRKNSLLLNNLFLFLGAVLALSSRTARSVEMIILARLLVGVNAGMSMNIQPMYFAESAPKHLRGAVAFSSAVFTAFGIFMGQVVGLTELLGTEPLWPYLLASNTLPGILQLLTLPWFPESPRYLLMDLGDKEACAEALTRFRGKGTISLEMEEMLQEQVDAGGALAKSQTPWDLFSDRSLHPQLCTIMATSSAMMLCGNDSIYFYATYIFLQAGIPVEKIQYASIGTGACEFTAAVMSNLLIERVGRKMLLSGGYALMAVWALVFTLALTLQGYSVPGMPYLSMACVFCYILSFGIGPAGVTGILPAEIFDQTARPAAYMVAGSLMWINLLIVGMAFPFIVSYLGAICFVPFIGVCVVASLFVGLTLPETKGRTLAEITAEFDRRHPVKMQGAEPMKQHYQLGKALSLTRLDTDPPSPAGIDPEPTGEGQSDGIRVGI</sequence>
<dbReference type="Ensembl" id="ENSELUT00000024077.3">
    <property type="protein sequence ID" value="ENSELUP00000015086.3"/>
    <property type="gene ID" value="ENSELUG00000015059.3"/>
</dbReference>
<keyword evidence="8" id="KW-0762">Sugar transport</keyword>
<comment type="catalytic activity">
    <reaction evidence="1">
        <text>D-fructose(out) = D-fructose(in)</text>
        <dbReference type="Rhea" id="RHEA:60372"/>
        <dbReference type="ChEBI" id="CHEBI:37721"/>
    </reaction>
</comment>
<dbReference type="PANTHER" id="PTHR23503">
    <property type="entry name" value="SOLUTE CARRIER FAMILY 2"/>
    <property type="match status" value="1"/>
</dbReference>
<evidence type="ECO:0000256" key="14">
    <source>
        <dbReference type="RuleBase" id="RU003346"/>
    </source>
</evidence>
<evidence type="ECO:0000256" key="2">
    <source>
        <dbReference type="ARBA" id="ARBA00004135"/>
    </source>
</evidence>
<dbReference type="InterPro" id="IPR005829">
    <property type="entry name" value="Sugar_transporter_CS"/>
</dbReference>
<proteinExistence type="inferred from homology"/>
<dbReference type="GO" id="GO:0070837">
    <property type="term" value="P:dehydroascorbic acid transport"/>
    <property type="evidence" value="ECO:0007669"/>
    <property type="project" value="TreeGrafter"/>
</dbReference>
<dbReference type="PROSITE" id="PS00217">
    <property type="entry name" value="SUGAR_TRANSPORT_2"/>
    <property type="match status" value="1"/>
</dbReference>
<reference evidence="19" key="1">
    <citation type="journal article" date="2014" name="PLoS ONE">
        <title>The genome and linkage map of the northern pike (Esox lucius): conserved synteny revealed between the salmonid sister group and the Neoteleostei.</title>
        <authorList>
            <person name="Rondeau E.B."/>
            <person name="Minkley D.R."/>
            <person name="Leong J.S."/>
            <person name="Messmer A.M."/>
            <person name="Jantzen J.R."/>
            <person name="von Schalburg K.R."/>
            <person name="Lemon C."/>
            <person name="Bird N.H."/>
            <person name="Koop B.F."/>
        </authorList>
    </citation>
    <scope>NUCLEOTIDE SEQUENCE</scope>
</reference>
<feature type="domain" description="Major facilitator superfamily (MFS) profile" evidence="17">
    <location>
        <begin position="35"/>
        <end position="481"/>
    </location>
</feature>
<reference evidence="18" key="2">
    <citation type="submission" date="2020-02" db="EMBL/GenBank/DDBJ databases">
        <title>Esox lucius (northern pike) genome, fEsoLuc1, primary haplotype.</title>
        <authorList>
            <person name="Myers G."/>
            <person name="Karagic N."/>
            <person name="Meyer A."/>
            <person name="Pippel M."/>
            <person name="Reichard M."/>
            <person name="Winkler S."/>
            <person name="Tracey A."/>
            <person name="Sims Y."/>
            <person name="Howe K."/>
            <person name="Rhie A."/>
            <person name="Formenti G."/>
            <person name="Durbin R."/>
            <person name="Fedrigo O."/>
            <person name="Jarvis E.D."/>
        </authorList>
    </citation>
    <scope>NUCLEOTIDE SEQUENCE [LARGE SCALE GENOMIC DNA]</scope>
</reference>
<dbReference type="Gene3D" id="1.20.1250.20">
    <property type="entry name" value="MFS general substrate transporter like domains"/>
    <property type="match status" value="1"/>
</dbReference>
<keyword evidence="7" id="KW-1003">Cell membrane</keyword>
<evidence type="ECO:0000313" key="19">
    <source>
        <dbReference type="Proteomes" id="UP000265140"/>
    </source>
</evidence>
<dbReference type="Proteomes" id="UP000265140">
    <property type="component" value="Chromosome 5"/>
</dbReference>
<evidence type="ECO:0000256" key="12">
    <source>
        <dbReference type="ARBA" id="ARBA00029961"/>
    </source>
</evidence>
<feature type="transmembrane region" description="Helical" evidence="16">
    <location>
        <begin position="141"/>
        <end position="159"/>
    </location>
</feature>
<reference evidence="18" key="4">
    <citation type="submission" date="2025-09" db="UniProtKB">
        <authorList>
            <consortium name="Ensembl"/>
        </authorList>
    </citation>
    <scope>IDENTIFICATION</scope>
</reference>
<evidence type="ECO:0000259" key="17">
    <source>
        <dbReference type="PROSITE" id="PS50850"/>
    </source>
</evidence>
<comment type="similarity">
    <text evidence="4">Belongs to the major facilitator superfamily. Sugar transporter (TC 2.A.1.1) family. Glucose transporter subfamily.</text>
</comment>
<dbReference type="InterPro" id="IPR036259">
    <property type="entry name" value="MFS_trans_sf"/>
</dbReference>
<dbReference type="GeneTree" id="ENSGT00940000166161"/>
<keyword evidence="11 16" id="KW-0472">Membrane</keyword>
<comment type="subcellular location">
    <subcellularLocation>
        <location evidence="2">Cell membrane</location>
        <location evidence="2">Sarcolemma</location>
    </subcellularLocation>
    <subcellularLocation>
        <location evidence="3">Cell membrane</location>
        <topology evidence="3">Multi-pass membrane protein</topology>
    </subcellularLocation>
</comment>
<dbReference type="NCBIfam" id="TIGR00879">
    <property type="entry name" value="SP"/>
    <property type="match status" value="1"/>
</dbReference>
<dbReference type="GO" id="GO:1990539">
    <property type="term" value="P:fructose import across plasma membrane"/>
    <property type="evidence" value="ECO:0007669"/>
    <property type="project" value="UniProtKB-ARBA"/>
</dbReference>
<feature type="transmembrane region" description="Helical" evidence="16">
    <location>
        <begin position="330"/>
        <end position="352"/>
    </location>
</feature>
<dbReference type="InterPro" id="IPR005828">
    <property type="entry name" value="MFS_sugar_transport-like"/>
</dbReference>
<dbReference type="AlphaFoldDB" id="A0A3P8YG63"/>
<dbReference type="PRINTS" id="PR00171">
    <property type="entry name" value="SUGRTRNSPORT"/>
</dbReference>
<feature type="transmembrane region" description="Helical" evidence="16">
    <location>
        <begin position="83"/>
        <end position="104"/>
    </location>
</feature>
<name>A0A3P8YG63_ESOLU</name>
<evidence type="ECO:0000256" key="11">
    <source>
        <dbReference type="ARBA" id="ARBA00023136"/>
    </source>
</evidence>
<evidence type="ECO:0000256" key="10">
    <source>
        <dbReference type="ARBA" id="ARBA00022989"/>
    </source>
</evidence>
<dbReference type="InterPro" id="IPR045263">
    <property type="entry name" value="GLUT"/>
</dbReference>
<evidence type="ECO:0000256" key="8">
    <source>
        <dbReference type="ARBA" id="ARBA00022597"/>
    </source>
</evidence>
<dbReference type="PROSITE" id="PS50850">
    <property type="entry name" value="MFS"/>
    <property type="match status" value="1"/>
</dbReference>
<evidence type="ECO:0000256" key="15">
    <source>
        <dbReference type="SAM" id="MobiDB-lite"/>
    </source>
</evidence>
<dbReference type="GO" id="GO:0005353">
    <property type="term" value="F:fructose transmembrane transporter activity"/>
    <property type="evidence" value="ECO:0007669"/>
    <property type="project" value="UniProtKB-ARBA"/>
</dbReference>
<dbReference type="CDD" id="cd17432">
    <property type="entry name" value="MFS_GLUT_Class2"/>
    <property type="match status" value="1"/>
</dbReference>
<dbReference type="Bgee" id="ENSELUG00000015059">
    <property type="expression patterns" value="Expressed in testis and 9 other cell types or tissues"/>
</dbReference>
<evidence type="ECO:0000256" key="3">
    <source>
        <dbReference type="ARBA" id="ARBA00004651"/>
    </source>
</evidence>
<feature type="region of interest" description="Disordered" evidence="15">
    <location>
        <begin position="520"/>
        <end position="548"/>
    </location>
</feature>
<dbReference type="GO" id="GO:0042383">
    <property type="term" value="C:sarcolemma"/>
    <property type="evidence" value="ECO:0007669"/>
    <property type="project" value="UniProtKB-SubCell"/>
</dbReference>
<keyword evidence="19" id="KW-1185">Reference proteome</keyword>
<feature type="transmembrane region" description="Helical" evidence="16">
    <location>
        <begin position="427"/>
        <end position="447"/>
    </location>
</feature>
<dbReference type="Pfam" id="PF00083">
    <property type="entry name" value="Sugar_tr"/>
    <property type="match status" value="1"/>
</dbReference>
<feature type="transmembrane region" description="Helical" evidence="16">
    <location>
        <begin position="205"/>
        <end position="227"/>
    </location>
</feature>
<feature type="transmembrane region" description="Helical" evidence="16">
    <location>
        <begin position="171"/>
        <end position="193"/>
    </location>
</feature>
<evidence type="ECO:0000256" key="5">
    <source>
        <dbReference type="ARBA" id="ARBA00015973"/>
    </source>
</evidence>
<keyword evidence="6 14" id="KW-0813">Transport</keyword>
<evidence type="ECO:0000256" key="1">
    <source>
        <dbReference type="ARBA" id="ARBA00000590"/>
    </source>
</evidence>
<reference evidence="18" key="3">
    <citation type="submission" date="2025-08" db="UniProtKB">
        <authorList>
            <consortium name="Ensembl"/>
        </authorList>
    </citation>
    <scope>IDENTIFICATION</scope>
</reference>
<dbReference type="GO" id="GO:0046323">
    <property type="term" value="P:D-glucose import"/>
    <property type="evidence" value="ECO:0007669"/>
    <property type="project" value="TreeGrafter"/>
</dbReference>
<protein>
    <recommendedName>
        <fullName evidence="5">Solute carrier family 2, facilitated glucose transporter member 5</fullName>
    </recommendedName>
    <alternativeName>
        <fullName evidence="13">Fructose transporter</fullName>
    </alternativeName>
    <alternativeName>
        <fullName evidence="12">Glucose transporter type 5, small intestine</fullName>
    </alternativeName>
</protein>
<organism evidence="18 19">
    <name type="scientific">Esox lucius</name>
    <name type="common">Northern pike</name>
    <dbReference type="NCBI Taxonomy" id="8010"/>
    <lineage>
        <taxon>Eukaryota</taxon>
        <taxon>Metazoa</taxon>
        <taxon>Chordata</taxon>
        <taxon>Craniata</taxon>
        <taxon>Vertebrata</taxon>
        <taxon>Euteleostomi</taxon>
        <taxon>Actinopterygii</taxon>
        <taxon>Neopterygii</taxon>
        <taxon>Teleostei</taxon>
        <taxon>Protacanthopterygii</taxon>
        <taxon>Esociformes</taxon>
        <taxon>Esocidae</taxon>
        <taxon>Esox</taxon>
    </lineage>
</organism>
<dbReference type="InterPro" id="IPR003663">
    <property type="entry name" value="Sugar/inositol_transpt"/>
</dbReference>
<feature type="transmembrane region" description="Helical" evidence="16">
    <location>
        <begin position="453"/>
        <end position="475"/>
    </location>
</feature>
<dbReference type="SUPFAM" id="SSF103473">
    <property type="entry name" value="MFS general substrate transporter"/>
    <property type="match status" value="1"/>
</dbReference>
<keyword evidence="10 16" id="KW-1133">Transmembrane helix</keyword>
<feature type="transmembrane region" description="Helical" evidence="16">
    <location>
        <begin position="30"/>
        <end position="48"/>
    </location>
</feature>
<dbReference type="InterPro" id="IPR020846">
    <property type="entry name" value="MFS_dom"/>
</dbReference>
<evidence type="ECO:0000256" key="16">
    <source>
        <dbReference type="SAM" id="Phobius"/>
    </source>
</evidence>
<dbReference type="GO" id="GO:0055056">
    <property type="term" value="F:D-glucose transmembrane transporter activity"/>
    <property type="evidence" value="ECO:0007669"/>
    <property type="project" value="TreeGrafter"/>
</dbReference>
<evidence type="ECO:0000256" key="13">
    <source>
        <dbReference type="ARBA" id="ARBA00031099"/>
    </source>
</evidence>
<evidence type="ECO:0000256" key="9">
    <source>
        <dbReference type="ARBA" id="ARBA00022692"/>
    </source>
</evidence>
<feature type="transmembrane region" description="Helical" evidence="16">
    <location>
        <begin position="391"/>
        <end position="415"/>
    </location>
</feature>
<keyword evidence="9 16" id="KW-0812">Transmembrane</keyword>